<dbReference type="Pfam" id="PF03472">
    <property type="entry name" value="Autoind_bind"/>
    <property type="match status" value="1"/>
</dbReference>
<dbReference type="InterPro" id="IPR000792">
    <property type="entry name" value="Tscrpt_reg_LuxR_C"/>
</dbReference>
<dbReference type="RefSeq" id="WP_168875534.1">
    <property type="nucleotide sequence ID" value="NZ_JABAIM010000001.1"/>
</dbReference>
<dbReference type="PANTHER" id="PTHR44688">
    <property type="entry name" value="DNA-BINDING TRANSCRIPTIONAL ACTIVATOR DEVR_DOSR"/>
    <property type="match status" value="1"/>
</dbReference>
<sequence>MSSQQMQKVLSWLLEISQIQDQAHLIRFCQNLHDDLPIRSMAIAFGKINQRQEVSEIDQLINISYAQQWFNCYQENGLAKSDPVLNTLPKSPQAKVWSDIYAQVSTPEQKTFVTAARDFGLEQGMSFGHFAPREGQASFLSIATTPKLTPDIAAILMSLAPHLNLAALRSREPNDPVQAGALSSRESDILQWMKFGKTNWEIAMILGISERTVKFHVSNVIKKLSANNRAHAIALSMRQVRSGHGVASA</sequence>
<dbReference type="PRINTS" id="PR00038">
    <property type="entry name" value="HTHLUXR"/>
</dbReference>
<dbReference type="CDD" id="cd06170">
    <property type="entry name" value="LuxR_C_like"/>
    <property type="match status" value="1"/>
</dbReference>
<evidence type="ECO:0000259" key="4">
    <source>
        <dbReference type="PROSITE" id="PS50043"/>
    </source>
</evidence>
<keyword evidence="1" id="KW-0805">Transcription regulation</keyword>
<gene>
    <name evidence="5" type="ORF">HF682_01755</name>
</gene>
<accession>A0A847S291</accession>
<dbReference type="Gene3D" id="1.10.10.10">
    <property type="entry name" value="Winged helix-like DNA-binding domain superfamily/Winged helix DNA-binding domain"/>
    <property type="match status" value="1"/>
</dbReference>
<dbReference type="GO" id="GO:0006355">
    <property type="term" value="P:regulation of DNA-templated transcription"/>
    <property type="evidence" value="ECO:0007669"/>
    <property type="project" value="InterPro"/>
</dbReference>
<feature type="domain" description="HTH luxR-type" evidence="4">
    <location>
        <begin position="175"/>
        <end position="240"/>
    </location>
</feature>
<keyword evidence="6" id="KW-1185">Reference proteome</keyword>
<evidence type="ECO:0000256" key="3">
    <source>
        <dbReference type="ARBA" id="ARBA00023163"/>
    </source>
</evidence>
<dbReference type="AlphaFoldDB" id="A0A847S291"/>
<dbReference type="InterPro" id="IPR016032">
    <property type="entry name" value="Sig_transdc_resp-reg_C-effctor"/>
</dbReference>
<dbReference type="Pfam" id="PF00196">
    <property type="entry name" value="GerE"/>
    <property type="match status" value="1"/>
</dbReference>
<evidence type="ECO:0000313" key="5">
    <source>
        <dbReference type="EMBL" id="NLR73883.1"/>
    </source>
</evidence>
<keyword evidence="2" id="KW-0238">DNA-binding</keyword>
<evidence type="ECO:0000313" key="6">
    <source>
        <dbReference type="Proteomes" id="UP000587991"/>
    </source>
</evidence>
<organism evidence="5 6">
    <name type="scientific">Leeia aquatica</name>
    <dbReference type="NCBI Taxonomy" id="2725557"/>
    <lineage>
        <taxon>Bacteria</taxon>
        <taxon>Pseudomonadati</taxon>
        <taxon>Pseudomonadota</taxon>
        <taxon>Betaproteobacteria</taxon>
        <taxon>Neisseriales</taxon>
        <taxon>Leeiaceae</taxon>
        <taxon>Leeia</taxon>
    </lineage>
</organism>
<name>A0A847S291_9NEIS</name>
<comment type="caution">
    <text evidence="5">The sequence shown here is derived from an EMBL/GenBank/DDBJ whole genome shotgun (WGS) entry which is preliminary data.</text>
</comment>
<dbReference type="EMBL" id="JABAIM010000001">
    <property type="protein sequence ID" value="NLR73883.1"/>
    <property type="molecule type" value="Genomic_DNA"/>
</dbReference>
<dbReference type="PROSITE" id="PS50043">
    <property type="entry name" value="HTH_LUXR_2"/>
    <property type="match status" value="1"/>
</dbReference>
<dbReference type="InterPro" id="IPR036693">
    <property type="entry name" value="TF_LuxR_autoind-bd_dom_sf"/>
</dbReference>
<dbReference type="PANTHER" id="PTHR44688:SF16">
    <property type="entry name" value="DNA-BINDING TRANSCRIPTIONAL ACTIVATOR DEVR_DOSR"/>
    <property type="match status" value="1"/>
</dbReference>
<dbReference type="InterPro" id="IPR005143">
    <property type="entry name" value="TF_LuxR_autoind-bd_dom"/>
</dbReference>
<dbReference type="GO" id="GO:0003677">
    <property type="term" value="F:DNA binding"/>
    <property type="evidence" value="ECO:0007669"/>
    <property type="project" value="UniProtKB-KW"/>
</dbReference>
<dbReference type="Gene3D" id="3.30.450.80">
    <property type="entry name" value="Transcription factor LuxR-like, autoinducer-binding domain"/>
    <property type="match status" value="1"/>
</dbReference>
<dbReference type="PROSITE" id="PS00622">
    <property type="entry name" value="HTH_LUXR_1"/>
    <property type="match status" value="1"/>
</dbReference>
<dbReference type="SMART" id="SM00421">
    <property type="entry name" value="HTH_LUXR"/>
    <property type="match status" value="1"/>
</dbReference>
<reference evidence="5 6" key="1">
    <citation type="submission" date="2020-04" db="EMBL/GenBank/DDBJ databases">
        <title>Draft genome of Leeia sp. IMCC25680.</title>
        <authorList>
            <person name="Song J."/>
            <person name="Cho J.-C."/>
        </authorList>
    </citation>
    <scope>NUCLEOTIDE SEQUENCE [LARGE SCALE GENOMIC DNA]</scope>
    <source>
        <strain evidence="5 6">IMCC25680</strain>
    </source>
</reference>
<dbReference type="SUPFAM" id="SSF46894">
    <property type="entry name" value="C-terminal effector domain of the bipartite response regulators"/>
    <property type="match status" value="1"/>
</dbReference>
<dbReference type="Proteomes" id="UP000587991">
    <property type="component" value="Unassembled WGS sequence"/>
</dbReference>
<proteinExistence type="predicted"/>
<evidence type="ECO:0000256" key="2">
    <source>
        <dbReference type="ARBA" id="ARBA00023125"/>
    </source>
</evidence>
<dbReference type="InterPro" id="IPR036388">
    <property type="entry name" value="WH-like_DNA-bd_sf"/>
</dbReference>
<evidence type="ECO:0000256" key="1">
    <source>
        <dbReference type="ARBA" id="ARBA00023015"/>
    </source>
</evidence>
<dbReference type="SUPFAM" id="SSF75516">
    <property type="entry name" value="Pheromone-binding domain of LuxR-like quorum-sensing transcription factors"/>
    <property type="match status" value="1"/>
</dbReference>
<keyword evidence="3" id="KW-0804">Transcription</keyword>
<protein>
    <recommendedName>
        <fullName evidence="4">HTH luxR-type domain-containing protein</fullName>
    </recommendedName>
</protein>